<evidence type="ECO:0000313" key="2">
    <source>
        <dbReference type="EMBL" id="OFV70842.1"/>
    </source>
</evidence>
<accession>A0A1F2PJ08</accession>
<sequence length="159" mass="18161">MHTNRVYTLKKGDHMKTENQNKKSSVCNCLNLRRASLAITEIYDHYLAPSQLSVSQFSILKHIRAIEPVSVSALAAEIRLDRTTLVRNLKPLEQQGLIHDIAQPGTRNRQLCLTAAGKEKIELAHVYWQQAQERIEEQLGLEDTKILQELLLKIEVLEP</sequence>
<dbReference type="InterPro" id="IPR036388">
    <property type="entry name" value="WH-like_DNA-bd_sf"/>
</dbReference>
<dbReference type="GO" id="GO:0006950">
    <property type="term" value="P:response to stress"/>
    <property type="evidence" value="ECO:0007669"/>
    <property type="project" value="TreeGrafter"/>
</dbReference>
<dbReference type="Pfam" id="PF01047">
    <property type="entry name" value="MarR"/>
    <property type="match status" value="1"/>
</dbReference>
<dbReference type="InterPro" id="IPR000835">
    <property type="entry name" value="HTH_MarR-typ"/>
</dbReference>
<comment type="caution">
    <text evidence="2">The sequence shown here is derived from an EMBL/GenBank/DDBJ whole genome shotgun (WGS) entry which is preliminary data.</text>
</comment>
<proteinExistence type="predicted"/>
<dbReference type="PANTHER" id="PTHR33164:SF105">
    <property type="entry name" value="TRANSCRIPTIONAL REPRESSOR PROTEIN-RELATED"/>
    <property type="match status" value="1"/>
</dbReference>
<evidence type="ECO:0000259" key="1">
    <source>
        <dbReference type="PROSITE" id="PS50995"/>
    </source>
</evidence>
<protein>
    <submittedName>
        <fullName evidence="2">Transcriptional regulator SlyA</fullName>
    </submittedName>
</protein>
<dbReference type="GO" id="GO:0003700">
    <property type="term" value="F:DNA-binding transcription factor activity"/>
    <property type="evidence" value="ECO:0007669"/>
    <property type="project" value="InterPro"/>
</dbReference>
<dbReference type="EMBL" id="LKEU01000027">
    <property type="protein sequence ID" value="OFV70842.1"/>
    <property type="molecule type" value="Genomic_DNA"/>
</dbReference>
<dbReference type="Gene3D" id="1.10.10.10">
    <property type="entry name" value="Winged helix-like DNA-binding domain superfamily/Winged helix DNA-binding domain"/>
    <property type="match status" value="1"/>
</dbReference>
<dbReference type="PROSITE" id="PS50995">
    <property type="entry name" value="HTH_MARR_2"/>
    <property type="match status" value="1"/>
</dbReference>
<dbReference type="PANTHER" id="PTHR33164">
    <property type="entry name" value="TRANSCRIPTIONAL REGULATOR, MARR FAMILY"/>
    <property type="match status" value="1"/>
</dbReference>
<dbReference type="SMART" id="SM00347">
    <property type="entry name" value="HTH_MARR"/>
    <property type="match status" value="1"/>
</dbReference>
<feature type="domain" description="HTH marR-type" evidence="1">
    <location>
        <begin position="25"/>
        <end position="156"/>
    </location>
</feature>
<dbReference type="SUPFAM" id="SSF46785">
    <property type="entry name" value="Winged helix' DNA-binding domain"/>
    <property type="match status" value="1"/>
</dbReference>
<gene>
    <name evidence="2" type="ORF">ACWI_14280</name>
</gene>
<organism evidence="2 3">
    <name type="scientific">Acetobacterium wieringae</name>
    <dbReference type="NCBI Taxonomy" id="52694"/>
    <lineage>
        <taxon>Bacteria</taxon>
        <taxon>Bacillati</taxon>
        <taxon>Bacillota</taxon>
        <taxon>Clostridia</taxon>
        <taxon>Eubacteriales</taxon>
        <taxon>Eubacteriaceae</taxon>
        <taxon>Acetobacterium</taxon>
    </lineage>
</organism>
<name>A0A1F2PJ08_9FIRM</name>
<evidence type="ECO:0000313" key="3">
    <source>
        <dbReference type="Proteomes" id="UP000176244"/>
    </source>
</evidence>
<dbReference type="STRING" id="52694.ACWI_14280"/>
<dbReference type="AlphaFoldDB" id="A0A1F2PJ08"/>
<dbReference type="InterPro" id="IPR039422">
    <property type="entry name" value="MarR/SlyA-like"/>
</dbReference>
<dbReference type="Proteomes" id="UP000176244">
    <property type="component" value="Unassembled WGS sequence"/>
</dbReference>
<dbReference type="InterPro" id="IPR036390">
    <property type="entry name" value="WH_DNA-bd_sf"/>
</dbReference>
<reference evidence="2 3" key="1">
    <citation type="submission" date="2015-09" db="EMBL/GenBank/DDBJ databases">
        <title>Genome sequence of Acetobacterium wieringae DSM 1911.</title>
        <authorList>
            <person name="Poehlein A."/>
            <person name="Bengelsdorf F.R."/>
            <person name="Schiel-Bengelsdorf B."/>
            <person name="Duerre P."/>
            <person name="Daniel R."/>
        </authorList>
    </citation>
    <scope>NUCLEOTIDE SEQUENCE [LARGE SCALE GENOMIC DNA]</scope>
    <source>
        <strain evidence="2 3">DSM 1911</strain>
    </source>
</reference>